<dbReference type="AlphaFoldDB" id="A0A699ZKB8"/>
<evidence type="ECO:0000313" key="3">
    <source>
        <dbReference type="Proteomes" id="UP000485058"/>
    </source>
</evidence>
<feature type="domain" description="DNA2/NAM7 helicase-like C-terminal" evidence="1">
    <location>
        <begin position="11"/>
        <end position="100"/>
    </location>
</feature>
<feature type="non-terminal residue" evidence="2">
    <location>
        <position position="1"/>
    </location>
</feature>
<evidence type="ECO:0000313" key="2">
    <source>
        <dbReference type="EMBL" id="GFH22711.1"/>
    </source>
</evidence>
<dbReference type="InterPro" id="IPR041679">
    <property type="entry name" value="DNA2/NAM7-like_C"/>
</dbReference>
<dbReference type="EMBL" id="BLLF01002105">
    <property type="protein sequence ID" value="GFH22711.1"/>
    <property type="molecule type" value="Genomic_DNA"/>
</dbReference>
<dbReference type="Gene3D" id="3.40.50.300">
    <property type="entry name" value="P-loop containing nucleotide triphosphate hydrolases"/>
    <property type="match status" value="1"/>
</dbReference>
<organism evidence="2 3">
    <name type="scientific">Haematococcus lacustris</name>
    <name type="common">Green alga</name>
    <name type="synonym">Haematococcus pluvialis</name>
    <dbReference type="NCBI Taxonomy" id="44745"/>
    <lineage>
        <taxon>Eukaryota</taxon>
        <taxon>Viridiplantae</taxon>
        <taxon>Chlorophyta</taxon>
        <taxon>core chlorophytes</taxon>
        <taxon>Chlorophyceae</taxon>
        <taxon>CS clade</taxon>
        <taxon>Chlamydomonadales</taxon>
        <taxon>Haematococcaceae</taxon>
        <taxon>Haematococcus</taxon>
    </lineage>
</organism>
<name>A0A699ZKB8_HAELA</name>
<dbReference type="Pfam" id="PF13087">
    <property type="entry name" value="AAA_12"/>
    <property type="match status" value="1"/>
</dbReference>
<comment type="caution">
    <text evidence="2">The sequence shown here is derived from an EMBL/GenBank/DDBJ whole genome shotgun (WGS) entry which is preliminary data.</text>
</comment>
<accession>A0A699ZKB8</accession>
<reference evidence="2 3" key="1">
    <citation type="submission" date="2020-02" db="EMBL/GenBank/DDBJ databases">
        <title>Draft genome sequence of Haematococcus lacustris strain NIES-144.</title>
        <authorList>
            <person name="Morimoto D."/>
            <person name="Nakagawa S."/>
            <person name="Yoshida T."/>
            <person name="Sawayama S."/>
        </authorList>
    </citation>
    <scope>NUCLEOTIDE SEQUENCE [LARGE SCALE GENOMIC DNA]</scope>
    <source>
        <strain evidence="2 3">NIES-144</strain>
    </source>
</reference>
<dbReference type="SUPFAM" id="SSF52540">
    <property type="entry name" value="P-loop containing nucleoside triphosphate hydrolases"/>
    <property type="match status" value="1"/>
</dbReference>
<sequence>MSSRALAQGLGVSLFERMMEAGVPSTLLGVQYRAHPLLFEFPSARFYSGAVQSGVSPEQRPQLTPPFPPLQPNVLRTLTREGNAAPVVFINLQEGQEAAGVSASPDMPDSIPK</sequence>
<dbReference type="InterPro" id="IPR027417">
    <property type="entry name" value="P-loop_NTPase"/>
</dbReference>
<gene>
    <name evidence="2" type="ORF">HaLaN_20219</name>
</gene>
<dbReference type="Proteomes" id="UP000485058">
    <property type="component" value="Unassembled WGS sequence"/>
</dbReference>
<evidence type="ECO:0000259" key="1">
    <source>
        <dbReference type="Pfam" id="PF13087"/>
    </source>
</evidence>
<proteinExistence type="predicted"/>
<keyword evidence="3" id="KW-1185">Reference proteome</keyword>
<protein>
    <recommendedName>
        <fullName evidence="1">DNA2/NAM7 helicase-like C-terminal domain-containing protein</fullName>
    </recommendedName>
</protein>